<evidence type="ECO:0000313" key="2">
    <source>
        <dbReference type="Proteomes" id="UP000247810"/>
    </source>
</evidence>
<dbReference type="VEuPathDB" id="FungiDB:BO71DRAFT_26352"/>
<keyword evidence="2" id="KW-1185">Reference proteome</keyword>
<evidence type="ECO:0000313" key="1">
    <source>
        <dbReference type="EMBL" id="PYH92365.1"/>
    </source>
</evidence>
<proteinExistence type="predicted"/>
<name>A0A319D4J6_9EURO</name>
<dbReference type="Proteomes" id="UP000247810">
    <property type="component" value="Unassembled WGS sequence"/>
</dbReference>
<accession>A0A319D4J6</accession>
<dbReference type="AlphaFoldDB" id="A0A319D4J6"/>
<sequence length="128" mass="13988">MAEITASIPPVFLQRLSDAEARPAVPIPGVPGDLLSAKNRRIVPRPARDGTAWQGCIKHRTYSDEEAAPTRVGVCWLEGSGIGAETYSTRAPDTLDRAEIKKNFRLCSIITVRLGVWAHFESSGVFLQ</sequence>
<dbReference type="EMBL" id="KZ825918">
    <property type="protein sequence ID" value="PYH92365.1"/>
    <property type="molecule type" value="Genomic_DNA"/>
</dbReference>
<gene>
    <name evidence="1" type="ORF">BO71DRAFT_26352</name>
</gene>
<organism evidence="1 2">
    <name type="scientific">Aspergillus ellipticus CBS 707.79</name>
    <dbReference type="NCBI Taxonomy" id="1448320"/>
    <lineage>
        <taxon>Eukaryota</taxon>
        <taxon>Fungi</taxon>
        <taxon>Dikarya</taxon>
        <taxon>Ascomycota</taxon>
        <taxon>Pezizomycotina</taxon>
        <taxon>Eurotiomycetes</taxon>
        <taxon>Eurotiomycetidae</taxon>
        <taxon>Eurotiales</taxon>
        <taxon>Aspergillaceae</taxon>
        <taxon>Aspergillus</taxon>
        <taxon>Aspergillus subgen. Circumdati</taxon>
    </lineage>
</organism>
<protein>
    <submittedName>
        <fullName evidence="1">Uncharacterized protein</fullName>
    </submittedName>
</protein>
<reference evidence="1 2" key="1">
    <citation type="submission" date="2018-02" db="EMBL/GenBank/DDBJ databases">
        <title>The genomes of Aspergillus section Nigri reveals drivers in fungal speciation.</title>
        <authorList>
            <consortium name="DOE Joint Genome Institute"/>
            <person name="Vesth T.C."/>
            <person name="Nybo J."/>
            <person name="Theobald S."/>
            <person name="Brandl J."/>
            <person name="Frisvad J.C."/>
            <person name="Nielsen K.F."/>
            <person name="Lyhne E.K."/>
            <person name="Kogle M.E."/>
            <person name="Kuo A."/>
            <person name="Riley R."/>
            <person name="Clum A."/>
            <person name="Nolan M."/>
            <person name="Lipzen A."/>
            <person name="Salamov A."/>
            <person name="Henrissat B."/>
            <person name="Wiebenga A."/>
            <person name="De vries R.P."/>
            <person name="Grigoriev I.V."/>
            <person name="Mortensen U.H."/>
            <person name="Andersen M.R."/>
            <person name="Baker S.E."/>
        </authorList>
    </citation>
    <scope>NUCLEOTIDE SEQUENCE [LARGE SCALE GENOMIC DNA]</scope>
    <source>
        <strain evidence="1 2">CBS 707.79</strain>
    </source>
</reference>